<evidence type="ECO:0000313" key="1">
    <source>
        <dbReference type="EMBL" id="OCT55616.1"/>
    </source>
</evidence>
<reference evidence="1" key="1">
    <citation type="submission" date="2016-05" db="EMBL/GenBank/DDBJ databases">
        <title>WGS assembly of Xenopus laevis.</title>
        <authorList>
            <person name="Session A."/>
            <person name="Uno Y."/>
            <person name="Kwon T."/>
            <person name="Chapman J."/>
            <person name="Toyoda A."/>
            <person name="Takahashi S."/>
            <person name="Fukui A."/>
            <person name="Hikosaka A."/>
            <person name="Putnam N."/>
            <person name="Stites J."/>
            <person name="Van Heeringen S."/>
            <person name="Quigley I."/>
            <person name="Heinz S."/>
            <person name="Hellsten U."/>
            <person name="Lyons J."/>
            <person name="Suzuki A."/>
            <person name="Kondo M."/>
            <person name="Ogino H."/>
            <person name="Ochi H."/>
            <person name="Bogdanovic O."/>
            <person name="Lister R."/>
            <person name="Georgiou G."/>
            <person name="Paranjpe S."/>
            <person name="Van Kruijsbergen I."/>
            <person name="Mozaffari S."/>
            <person name="Shu S."/>
            <person name="Schmutz J."/>
            <person name="Jenkins J."/>
            <person name="Grimwood J."/>
            <person name="Carlson J."/>
            <person name="Mitros T."/>
            <person name="Simakov O."/>
            <person name="Heald R."/>
            <person name="Miller K."/>
            <person name="Haudenschild C."/>
            <person name="Kuroki Y."/>
            <person name="Tanaka T."/>
            <person name="Michiue T."/>
            <person name="Watanabe M."/>
            <person name="Kinoshita T."/>
            <person name="Ohta Y."/>
            <person name="Mawaribuchi S."/>
            <person name="Suzuki Y."/>
            <person name="Haramoto Y."/>
            <person name="Yamamoto T."/>
            <person name="Takagi C."/>
            <person name="Kitzman J."/>
            <person name="Shendure J."/>
            <person name="Nakayama T."/>
            <person name="Izutsu Y."/>
            <person name="Robert J."/>
            <person name="Dichmann D."/>
            <person name="Flajnik M."/>
            <person name="Houston D."/>
            <person name="Marcotte E."/>
            <person name="Wallingford J."/>
            <person name="Ito Y."/>
            <person name="Asashima M."/>
            <person name="Ueno N."/>
            <person name="Matsuda Y."/>
            <person name="Jan Veenstra G."/>
            <person name="Fujiyama A."/>
            <person name="Harland R."/>
            <person name="Taira M."/>
            <person name="Rokhsar D.S."/>
        </authorList>
    </citation>
    <scope>NUCLEOTIDE SEQUENCE</scope>
    <source>
        <strain evidence="1">J</strain>
        <tissue evidence="1">Blood</tissue>
    </source>
</reference>
<dbReference type="Proteomes" id="UP000694892">
    <property type="component" value="Unassembled WGS sequence"/>
</dbReference>
<organism evidence="1">
    <name type="scientific">Xenopus laevis</name>
    <name type="common">African clawed frog</name>
    <dbReference type="NCBI Taxonomy" id="8355"/>
    <lineage>
        <taxon>Eukaryota</taxon>
        <taxon>Metazoa</taxon>
        <taxon>Chordata</taxon>
        <taxon>Craniata</taxon>
        <taxon>Vertebrata</taxon>
        <taxon>Euteleostomi</taxon>
        <taxon>Amphibia</taxon>
        <taxon>Batrachia</taxon>
        <taxon>Anura</taxon>
        <taxon>Pipoidea</taxon>
        <taxon>Pipidae</taxon>
        <taxon>Xenopodinae</taxon>
        <taxon>Xenopus</taxon>
        <taxon>Xenopus</taxon>
    </lineage>
</organism>
<accession>A0A974BP02</accession>
<dbReference type="GO" id="GO:0030687">
    <property type="term" value="C:preribosome, large subunit precursor"/>
    <property type="evidence" value="ECO:0007669"/>
    <property type="project" value="TreeGrafter"/>
</dbReference>
<dbReference type="PANTHER" id="PTHR13182">
    <property type="entry name" value="ZINC FINGER PROTEIN 622"/>
    <property type="match status" value="1"/>
</dbReference>
<sequence>MFTKVEVHYVVSILHIFPYPGSRIGHRSLMRYYKQKFGVSRQVVVSKNQKAVGRLLQQYKALGWTGGTGKSTLLRDSIFVIYRIGSVRSLKLILHLTDDVWFKKQDAVHWIQLYFRI</sequence>
<gene>
    <name evidence="1" type="ORF">XELAEV_18000405mg</name>
</gene>
<dbReference type="InterPro" id="IPR040025">
    <property type="entry name" value="Znf622/Rei1/Reh1"/>
</dbReference>
<dbReference type="AlphaFoldDB" id="A0A974BP02"/>
<proteinExistence type="predicted"/>
<name>A0A974BP02_XENLA</name>
<dbReference type="PANTHER" id="PTHR13182:SF8">
    <property type="entry name" value="CYTOPLASMIC 60S SUBUNIT BIOGENESIS FACTOR ZNF622"/>
    <property type="match status" value="1"/>
</dbReference>
<dbReference type="GO" id="GO:0042273">
    <property type="term" value="P:ribosomal large subunit biogenesis"/>
    <property type="evidence" value="ECO:0007669"/>
    <property type="project" value="TreeGrafter"/>
</dbReference>
<dbReference type="EMBL" id="KV480916">
    <property type="protein sequence ID" value="OCT55616.1"/>
    <property type="molecule type" value="Genomic_DNA"/>
</dbReference>
<protein>
    <submittedName>
        <fullName evidence="1">Uncharacterized protein</fullName>
    </submittedName>
</protein>